<protein>
    <submittedName>
        <fullName evidence="2">Uncharacterized protein</fullName>
    </submittedName>
</protein>
<evidence type="ECO:0000256" key="1">
    <source>
        <dbReference type="SAM" id="Phobius"/>
    </source>
</evidence>
<dbReference type="AlphaFoldDB" id="A0A150IJA7"/>
<keyword evidence="1" id="KW-1133">Transmembrane helix</keyword>
<gene>
    <name evidence="2" type="ORF">AMQ22_02263</name>
</gene>
<dbReference type="EMBL" id="LNGC01000253">
    <property type="protein sequence ID" value="KYC44875.1"/>
    <property type="molecule type" value="Genomic_DNA"/>
</dbReference>
<evidence type="ECO:0000313" key="3">
    <source>
        <dbReference type="Proteomes" id="UP000075398"/>
    </source>
</evidence>
<organism evidence="2 3">
    <name type="scientific">Candidatus Methanofastidiosum methylothiophilum</name>
    <dbReference type="NCBI Taxonomy" id="1705564"/>
    <lineage>
        <taxon>Archaea</taxon>
        <taxon>Methanobacteriati</taxon>
        <taxon>Methanobacteriota</taxon>
        <taxon>Stenosarchaea group</taxon>
        <taxon>Candidatus Methanofastidiosia</taxon>
        <taxon>Candidatus Methanofastidiosales</taxon>
        <taxon>Candidatus Methanofastidiosaceae</taxon>
        <taxon>Candidatus Methanofastidiosum</taxon>
    </lineage>
</organism>
<keyword evidence="1" id="KW-0812">Transmembrane</keyword>
<dbReference type="Proteomes" id="UP000075398">
    <property type="component" value="Unassembled WGS sequence"/>
</dbReference>
<proteinExistence type="predicted"/>
<name>A0A150IJA7_9EURY</name>
<comment type="caution">
    <text evidence="2">The sequence shown here is derived from an EMBL/GenBank/DDBJ whole genome shotgun (WGS) entry which is preliminary data.</text>
</comment>
<evidence type="ECO:0000313" key="2">
    <source>
        <dbReference type="EMBL" id="KYC44875.1"/>
    </source>
</evidence>
<reference evidence="2 3" key="1">
    <citation type="journal article" date="2016" name="ISME J.">
        <title>Chasing the elusive Euryarchaeota class WSA2: genomes reveal a uniquely fastidious methyl-reducing methanogen.</title>
        <authorList>
            <person name="Nobu M.K."/>
            <person name="Narihiro T."/>
            <person name="Kuroda K."/>
            <person name="Mei R."/>
            <person name="Liu W.T."/>
        </authorList>
    </citation>
    <scope>NUCLEOTIDE SEQUENCE [LARGE SCALE GENOMIC DNA]</scope>
    <source>
        <strain evidence="2">U1lsi0528_Bin055</strain>
    </source>
</reference>
<sequence length="215" mass="25198">MATLYTIIGTISGVIIGWALSLLNKKWEKKREIDDFMNGLSAELNDVKLVFTMLSIELLSKAKMVDRKTFDWAISMIEENENQLVEKEEEILEEWKKIMKLEDFEKAWLSMYMAEEKKSIGLTPIKTPFFESKINNIPSLDQALRNLVIKVYRRINNFNEQVESYNIHYFKTFDANLTEGNYKIIERNIRDSHKHLGVQARMIVDEISGIQKALR</sequence>
<accession>A0A150IJA7</accession>
<keyword evidence="1" id="KW-0472">Membrane</keyword>
<feature type="transmembrane region" description="Helical" evidence="1">
    <location>
        <begin position="6"/>
        <end position="23"/>
    </location>
</feature>